<feature type="compositionally biased region" description="Basic and acidic residues" evidence="1">
    <location>
        <begin position="49"/>
        <end position="60"/>
    </location>
</feature>
<evidence type="ECO:0000313" key="3">
    <source>
        <dbReference type="Proteomes" id="UP000252519"/>
    </source>
</evidence>
<gene>
    <name evidence="2" type="ORF">ANCCAN_07640</name>
</gene>
<dbReference type="AlphaFoldDB" id="A0A368GPR1"/>
<proteinExistence type="predicted"/>
<feature type="compositionally biased region" description="Basic residues" evidence="1">
    <location>
        <begin position="1"/>
        <end position="15"/>
    </location>
</feature>
<dbReference type="EMBL" id="JOJR01000081">
    <property type="protein sequence ID" value="RCN46346.1"/>
    <property type="molecule type" value="Genomic_DNA"/>
</dbReference>
<dbReference type="OrthoDB" id="5875736at2759"/>
<protein>
    <submittedName>
        <fullName evidence="2">Uncharacterized protein</fullName>
    </submittedName>
</protein>
<keyword evidence="3" id="KW-1185">Reference proteome</keyword>
<evidence type="ECO:0000256" key="1">
    <source>
        <dbReference type="SAM" id="MobiDB-lite"/>
    </source>
</evidence>
<sequence length="189" mass="21263">MRRKNKENKRRHHQEKTKQSSITKTIPSREGEDHKHGRQRSKIKRSKLRSAERSKAKSSEVQKSADLSNEHIGRSNQFDNMKISLRPKVQKATLKEKQIAAGAKRKSTDYATMDEILSDWDDNDDAANQQGRKISPEPGGTSAKNAAPKSAERAAPTPRTALKGLANYLDEPLENQDLQNETPLALERA</sequence>
<reference evidence="2 3" key="1">
    <citation type="submission" date="2014-10" db="EMBL/GenBank/DDBJ databases">
        <title>Draft genome of the hookworm Ancylostoma caninum.</title>
        <authorList>
            <person name="Mitreva M."/>
        </authorList>
    </citation>
    <scope>NUCLEOTIDE SEQUENCE [LARGE SCALE GENOMIC DNA]</scope>
    <source>
        <strain evidence="2 3">Baltimore</strain>
    </source>
</reference>
<feature type="compositionally biased region" description="Basic residues" evidence="1">
    <location>
        <begin position="36"/>
        <end position="48"/>
    </location>
</feature>
<organism evidence="2 3">
    <name type="scientific">Ancylostoma caninum</name>
    <name type="common">Dog hookworm</name>
    <dbReference type="NCBI Taxonomy" id="29170"/>
    <lineage>
        <taxon>Eukaryota</taxon>
        <taxon>Metazoa</taxon>
        <taxon>Ecdysozoa</taxon>
        <taxon>Nematoda</taxon>
        <taxon>Chromadorea</taxon>
        <taxon>Rhabditida</taxon>
        <taxon>Rhabditina</taxon>
        <taxon>Rhabditomorpha</taxon>
        <taxon>Strongyloidea</taxon>
        <taxon>Ancylostomatidae</taxon>
        <taxon>Ancylostomatinae</taxon>
        <taxon>Ancylostoma</taxon>
    </lineage>
</organism>
<feature type="region of interest" description="Disordered" evidence="1">
    <location>
        <begin position="1"/>
        <end position="84"/>
    </location>
</feature>
<evidence type="ECO:0000313" key="2">
    <source>
        <dbReference type="EMBL" id="RCN46346.1"/>
    </source>
</evidence>
<feature type="region of interest" description="Disordered" evidence="1">
    <location>
        <begin position="120"/>
        <end position="189"/>
    </location>
</feature>
<name>A0A368GPR1_ANCCA</name>
<accession>A0A368GPR1</accession>
<comment type="caution">
    <text evidence="2">The sequence shown here is derived from an EMBL/GenBank/DDBJ whole genome shotgun (WGS) entry which is preliminary data.</text>
</comment>
<dbReference type="Proteomes" id="UP000252519">
    <property type="component" value="Unassembled WGS sequence"/>
</dbReference>